<feature type="transmembrane region" description="Helical" evidence="5">
    <location>
        <begin position="309"/>
        <end position="329"/>
    </location>
</feature>
<dbReference type="CDD" id="cd17476">
    <property type="entry name" value="MFS_Amf1_MDR_like"/>
    <property type="match status" value="1"/>
</dbReference>
<dbReference type="InParanoid" id="A5DRA5"/>
<comment type="subcellular location">
    <subcellularLocation>
        <location evidence="1">Membrane</location>
        <topology evidence="1">Multi-pass membrane protein</topology>
    </subcellularLocation>
</comment>
<feature type="transmembrane region" description="Helical" evidence="5">
    <location>
        <begin position="239"/>
        <end position="258"/>
    </location>
</feature>
<evidence type="ECO:0000256" key="3">
    <source>
        <dbReference type="ARBA" id="ARBA00022989"/>
    </source>
</evidence>
<feature type="transmembrane region" description="Helical" evidence="5">
    <location>
        <begin position="270"/>
        <end position="289"/>
    </location>
</feature>
<feature type="domain" description="Major facilitator superfamily (MFS) profile" evidence="6">
    <location>
        <begin position="46"/>
        <end position="502"/>
    </location>
</feature>
<dbReference type="FunCoup" id="A5DRA5">
    <property type="interactions" value="35"/>
</dbReference>
<keyword evidence="2 5" id="KW-0812">Transmembrane</keyword>
<name>A5DRA5_PICGU</name>
<dbReference type="PROSITE" id="PS50850">
    <property type="entry name" value="MFS"/>
    <property type="match status" value="1"/>
</dbReference>
<feature type="transmembrane region" description="Helical" evidence="5">
    <location>
        <begin position="113"/>
        <end position="134"/>
    </location>
</feature>
<organism evidence="7 8">
    <name type="scientific">Meyerozyma guilliermondii (strain ATCC 6260 / CBS 566 / DSM 6381 / JCM 1539 / NBRC 10279 / NRRL Y-324)</name>
    <name type="common">Yeast</name>
    <name type="synonym">Candida guilliermondii</name>
    <dbReference type="NCBI Taxonomy" id="294746"/>
    <lineage>
        <taxon>Eukaryota</taxon>
        <taxon>Fungi</taxon>
        <taxon>Dikarya</taxon>
        <taxon>Ascomycota</taxon>
        <taxon>Saccharomycotina</taxon>
        <taxon>Pichiomycetes</taxon>
        <taxon>Debaryomycetaceae</taxon>
        <taxon>Meyerozyma</taxon>
    </lineage>
</organism>
<gene>
    <name evidence="7" type="ORF">PGUG_05806</name>
</gene>
<dbReference type="AlphaFoldDB" id="A5DRA5"/>
<feature type="transmembrane region" description="Helical" evidence="5">
    <location>
        <begin position="207"/>
        <end position="227"/>
    </location>
</feature>
<keyword evidence="8" id="KW-1185">Reference proteome</keyword>
<evidence type="ECO:0000313" key="7">
    <source>
        <dbReference type="EMBL" id="EDK41708.2"/>
    </source>
</evidence>
<sequence>MSMSSERTTLEHEPQILAMKEEGEKDAHTNAVPSCDEIGFFHEVVFVFCMCCGQLFSQAAVAQAIAATKGIANTFGVEDSPGEQAWFTASFSSTVGTFILASGKFGDMFGYKFMYITGVLWFALWSLICGFSAYAKSAVFFDVCRALQGAGSALLFPNGIAVLGHYYPPGSMKKNIVMCLFGAAAPSGFNIGALFSSLFAMKVWWPWTFWVCGIASVCLAVLSYLFVPKKIGTPSRKEPFDWIGSTLGISGLILFNFAWNQGSNVGWKTVYNYVLLIVSVGLVVAFDIVEVYLKHPIVPIKSLKGEPSFVLGCIAAGWSCFGIWLYYTFQWAFYVDNVNPVVASVQFIPCSISGFIAALTTAYLLHKIPSSFVMMLSMCAFFAGITVMGTRHVGQTYWGQKFVSCLIQPFGMDMSFPAATIILSNHFPPSKQGISASLVATVQNYSVALGLGFAGTVEKYKTDHLPQTFDSKLLGIRVAFYMGMGLAGLGVVFSVIGGILQWKEDRKAKVDKAQAIRNEG</sequence>
<evidence type="ECO:0000259" key="6">
    <source>
        <dbReference type="PROSITE" id="PS50850"/>
    </source>
</evidence>
<protein>
    <recommendedName>
        <fullName evidence="6">Major facilitator superfamily (MFS) profile domain-containing protein</fullName>
    </recommendedName>
</protein>
<dbReference type="Pfam" id="PF07690">
    <property type="entry name" value="MFS_1"/>
    <property type="match status" value="1"/>
</dbReference>
<dbReference type="VEuPathDB" id="FungiDB:PGUG_05806"/>
<dbReference type="OrthoDB" id="2130629at2759"/>
<feature type="transmembrane region" description="Helical" evidence="5">
    <location>
        <begin position="341"/>
        <end position="365"/>
    </location>
</feature>
<dbReference type="InterPro" id="IPR011701">
    <property type="entry name" value="MFS"/>
</dbReference>
<dbReference type="InterPro" id="IPR036259">
    <property type="entry name" value="MFS_trans_sf"/>
</dbReference>
<dbReference type="HOGENOM" id="CLU_000960_27_4_1"/>
<dbReference type="KEGG" id="pgu:PGUG_05806"/>
<dbReference type="SUPFAM" id="SSF103473">
    <property type="entry name" value="MFS general substrate transporter"/>
    <property type="match status" value="1"/>
</dbReference>
<evidence type="ECO:0000256" key="4">
    <source>
        <dbReference type="ARBA" id="ARBA00023136"/>
    </source>
</evidence>
<dbReference type="Gene3D" id="1.20.1250.20">
    <property type="entry name" value="MFS general substrate transporter like domains"/>
    <property type="match status" value="2"/>
</dbReference>
<dbReference type="GO" id="GO:0022857">
    <property type="term" value="F:transmembrane transporter activity"/>
    <property type="evidence" value="ECO:0007669"/>
    <property type="project" value="InterPro"/>
</dbReference>
<feature type="transmembrane region" description="Helical" evidence="5">
    <location>
        <begin position="179"/>
        <end position="201"/>
    </location>
</feature>
<accession>A5DRA5</accession>
<keyword evidence="3 5" id="KW-1133">Transmembrane helix</keyword>
<proteinExistence type="predicted"/>
<evidence type="ECO:0000256" key="1">
    <source>
        <dbReference type="ARBA" id="ARBA00004141"/>
    </source>
</evidence>
<feature type="transmembrane region" description="Helical" evidence="5">
    <location>
        <begin position="372"/>
        <end position="390"/>
    </location>
</feature>
<feature type="transmembrane region" description="Helical" evidence="5">
    <location>
        <begin position="478"/>
        <end position="500"/>
    </location>
</feature>
<evidence type="ECO:0000313" key="8">
    <source>
        <dbReference type="Proteomes" id="UP000001997"/>
    </source>
</evidence>
<dbReference type="RefSeq" id="XP_001482043.2">
    <property type="nucleotide sequence ID" value="XM_001481993.1"/>
</dbReference>
<dbReference type="PANTHER" id="PTHR42718">
    <property type="entry name" value="MAJOR FACILITATOR SUPERFAMILY MULTIDRUG TRANSPORTER MFSC"/>
    <property type="match status" value="1"/>
</dbReference>
<evidence type="ECO:0000256" key="2">
    <source>
        <dbReference type="ARBA" id="ARBA00022692"/>
    </source>
</evidence>
<dbReference type="OMA" id="GWSCFGV"/>
<dbReference type="PANTHER" id="PTHR42718:SF1">
    <property type="entry name" value="LOW AFFINITY AMMONIUM TRANSPORTER"/>
    <property type="match status" value="1"/>
</dbReference>
<evidence type="ECO:0000256" key="5">
    <source>
        <dbReference type="SAM" id="Phobius"/>
    </source>
</evidence>
<keyword evidence="4 5" id="KW-0472">Membrane</keyword>
<dbReference type="GO" id="GO:0016020">
    <property type="term" value="C:membrane"/>
    <property type="evidence" value="ECO:0007669"/>
    <property type="project" value="UniProtKB-SubCell"/>
</dbReference>
<dbReference type="InterPro" id="IPR020846">
    <property type="entry name" value="MFS_dom"/>
</dbReference>
<dbReference type="GeneID" id="5123778"/>
<dbReference type="EMBL" id="CH408162">
    <property type="protein sequence ID" value="EDK41708.2"/>
    <property type="molecule type" value="Genomic_DNA"/>
</dbReference>
<feature type="transmembrane region" description="Helical" evidence="5">
    <location>
        <begin position="146"/>
        <end position="167"/>
    </location>
</feature>
<dbReference type="Proteomes" id="UP000001997">
    <property type="component" value="Unassembled WGS sequence"/>
</dbReference>
<reference evidence="7 8" key="1">
    <citation type="journal article" date="2009" name="Nature">
        <title>Evolution of pathogenicity and sexual reproduction in eight Candida genomes.</title>
        <authorList>
            <person name="Butler G."/>
            <person name="Rasmussen M.D."/>
            <person name="Lin M.F."/>
            <person name="Santos M.A."/>
            <person name="Sakthikumar S."/>
            <person name="Munro C.A."/>
            <person name="Rheinbay E."/>
            <person name="Grabherr M."/>
            <person name="Forche A."/>
            <person name="Reedy J.L."/>
            <person name="Agrafioti I."/>
            <person name="Arnaud M.B."/>
            <person name="Bates S."/>
            <person name="Brown A.J."/>
            <person name="Brunke S."/>
            <person name="Costanzo M.C."/>
            <person name="Fitzpatrick D.A."/>
            <person name="de Groot P.W."/>
            <person name="Harris D."/>
            <person name="Hoyer L.L."/>
            <person name="Hube B."/>
            <person name="Klis F.M."/>
            <person name="Kodira C."/>
            <person name="Lennard N."/>
            <person name="Logue M.E."/>
            <person name="Martin R."/>
            <person name="Neiman A.M."/>
            <person name="Nikolaou E."/>
            <person name="Quail M.A."/>
            <person name="Quinn J."/>
            <person name="Santos M.C."/>
            <person name="Schmitzberger F.F."/>
            <person name="Sherlock G."/>
            <person name="Shah P."/>
            <person name="Silverstein K.A."/>
            <person name="Skrzypek M.S."/>
            <person name="Soll D."/>
            <person name="Staggs R."/>
            <person name="Stansfield I."/>
            <person name="Stumpf M.P."/>
            <person name="Sudbery P.E."/>
            <person name="Srikantha T."/>
            <person name="Zeng Q."/>
            <person name="Berman J."/>
            <person name="Berriman M."/>
            <person name="Heitman J."/>
            <person name="Gow N.A."/>
            <person name="Lorenz M.C."/>
            <person name="Birren B.W."/>
            <person name="Kellis M."/>
            <person name="Cuomo C.A."/>
        </authorList>
    </citation>
    <scope>NUCLEOTIDE SEQUENCE [LARGE SCALE GENOMIC DNA]</scope>
    <source>
        <strain evidence="8">ATCC 6260 / CBS 566 / DSM 6381 / JCM 1539 / NBRC 10279 / NRRL Y-324</strain>
    </source>
</reference>
<dbReference type="eggNOG" id="KOG0254">
    <property type="taxonomic scope" value="Eukaryota"/>
</dbReference>